<protein>
    <submittedName>
        <fullName evidence="2">Uncharacterized protein</fullName>
    </submittedName>
</protein>
<name>A0A410G129_9FLAO</name>
<proteinExistence type="predicted"/>
<dbReference type="KEGG" id="aev:EI546_04190"/>
<evidence type="ECO:0000313" key="2">
    <source>
        <dbReference type="EMBL" id="QAA80976.1"/>
    </source>
</evidence>
<reference evidence="2 3" key="1">
    <citation type="submission" date="2019-01" db="EMBL/GenBank/DDBJ databases">
        <title>Complete genome sequencing of Aequorivita sp. H23M31.</title>
        <authorList>
            <person name="Bae J.-W."/>
        </authorList>
    </citation>
    <scope>NUCLEOTIDE SEQUENCE [LARGE SCALE GENOMIC DNA]</scope>
    <source>
        <strain evidence="2 3">H23M31</strain>
    </source>
</reference>
<evidence type="ECO:0000313" key="3">
    <source>
        <dbReference type="Proteomes" id="UP000285517"/>
    </source>
</evidence>
<evidence type="ECO:0000256" key="1">
    <source>
        <dbReference type="SAM" id="Phobius"/>
    </source>
</evidence>
<dbReference type="EMBL" id="CP034951">
    <property type="protein sequence ID" value="QAA80976.1"/>
    <property type="molecule type" value="Genomic_DNA"/>
</dbReference>
<keyword evidence="1" id="KW-1133">Transmembrane helix</keyword>
<keyword evidence="3" id="KW-1185">Reference proteome</keyword>
<feature type="transmembrane region" description="Helical" evidence="1">
    <location>
        <begin position="38"/>
        <end position="60"/>
    </location>
</feature>
<gene>
    <name evidence="2" type="ORF">EI546_04190</name>
</gene>
<feature type="transmembrane region" description="Helical" evidence="1">
    <location>
        <begin position="6"/>
        <end position="26"/>
    </location>
</feature>
<accession>A0A410G129</accession>
<organism evidence="2 3">
    <name type="scientific">Aequorivita ciconiae</name>
    <dbReference type="NCBI Taxonomy" id="2494375"/>
    <lineage>
        <taxon>Bacteria</taxon>
        <taxon>Pseudomonadati</taxon>
        <taxon>Bacteroidota</taxon>
        <taxon>Flavobacteriia</taxon>
        <taxon>Flavobacteriales</taxon>
        <taxon>Flavobacteriaceae</taxon>
        <taxon>Aequorivita</taxon>
    </lineage>
</organism>
<keyword evidence="1" id="KW-0812">Transmembrane</keyword>
<dbReference type="AlphaFoldDB" id="A0A410G129"/>
<dbReference type="Proteomes" id="UP000285517">
    <property type="component" value="Chromosome"/>
</dbReference>
<keyword evidence="1" id="KW-0472">Membrane</keyword>
<sequence length="62" mass="7271">MFTSGQLIFALIAIIIFAIVIIFSYRGDKKLHKKYYRGNIWVLIGFLIFIGFLILLKTYLKN</sequence>